<dbReference type="Proteomes" id="UP000053257">
    <property type="component" value="Unassembled WGS sequence"/>
</dbReference>
<name>A0A0C3SBZ3_PHLG1</name>
<protein>
    <submittedName>
        <fullName evidence="1">Uncharacterized protein</fullName>
    </submittedName>
</protein>
<organism evidence="1 2">
    <name type="scientific">Phlebiopsis gigantea (strain 11061_1 CR5-6)</name>
    <name type="common">White-rot fungus</name>
    <name type="synonym">Peniophora gigantea</name>
    <dbReference type="NCBI Taxonomy" id="745531"/>
    <lineage>
        <taxon>Eukaryota</taxon>
        <taxon>Fungi</taxon>
        <taxon>Dikarya</taxon>
        <taxon>Basidiomycota</taxon>
        <taxon>Agaricomycotina</taxon>
        <taxon>Agaricomycetes</taxon>
        <taxon>Polyporales</taxon>
        <taxon>Phanerochaetaceae</taxon>
        <taxon>Phlebiopsis</taxon>
    </lineage>
</organism>
<dbReference type="EMBL" id="KN840454">
    <property type="protein sequence ID" value="KIP10462.1"/>
    <property type="molecule type" value="Genomic_DNA"/>
</dbReference>
<sequence>MEPNVKNIPWQGREPTFQGFKNEDLLLQIAASQAKSHPELVALRTRHDIEVNQVTSPLMLGIACKDKEGVAELAYVRARFTAAREALFAIRSVDIGVAMTALLRLEHEEVARRVEAQAQQRLRRVRDLGRMLEDVRAFKEQEHEEHQAMLQNNAMLELKLRMHLDDKGLEERHQLEIAAARRALAAMDMNNLATSQDIRQAHHPVPTSFTDATKTALRPSAPVFNPQLTR</sequence>
<dbReference type="HOGENOM" id="CLU_1205158_0_0_1"/>
<evidence type="ECO:0000313" key="2">
    <source>
        <dbReference type="Proteomes" id="UP000053257"/>
    </source>
</evidence>
<keyword evidence="2" id="KW-1185">Reference proteome</keyword>
<accession>A0A0C3SBZ3</accession>
<evidence type="ECO:0000313" key="1">
    <source>
        <dbReference type="EMBL" id="KIP10462.1"/>
    </source>
</evidence>
<gene>
    <name evidence="1" type="ORF">PHLGIDRAFT_115415</name>
</gene>
<proteinExistence type="predicted"/>
<dbReference type="AlphaFoldDB" id="A0A0C3SBZ3"/>
<reference evidence="1 2" key="1">
    <citation type="journal article" date="2014" name="PLoS Genet.">
        <title>Analysis of the Phlebiopsis gigantea genome, transcriptome and secretome provides insight into its pioneer colonization strategies of wood.</title>
        <authorList>
            <person name="Hori C."/>
            <person name="Ishida T."/>
            <person name="Igarashi K."/>
            <person name="Samejima M."/>
            <person name="Suzuki H."/>
            <person name="Master E."/>
            <person name="Ferreira P."/>
            <person name="Ruiz-Duenas F.J."/>
            <person name="Held B."/>
            <person name="Canessa P."/>
            <person name="Larrondo L.F."/>
            <person name="Schmoll M."/>
            <person name="Druzhinina I.S."/>
            <person name="Kubicek C.P."/>
            <person name="Gaskell J.A."/>
            <person name="Kersten P."/>
            <person name="St John F."/>
            <person name="Glasner J."/>
            <person name="Sabat G."/>
            <person name="Splinter BonDurant S."/>
            <person name="Syed K."/>
            <person name="Yadav J."/>
            <person name="Mgbeahuruike A.C."/>
            <person name="Kovalchuk A."/>
            <person name="Asiegbu F.O."/>
            <person name="Lackner G."/>
            <person name="Hoffmeister D."/>
            <person name="Rencoret J."/>
            <person name="Gutierrez A."/>
            <person name="Sun H."/>
            <person name="Lindquist E."/>
            <person name="Barry K."/>
            <person name="Riley R."/>
            <person name="Grigoriev I.V."/>
            <person name="Henrissat B."/>
            <person name="Kues U."/>
            <person name="Berka R.M."/>
            <person name="Martinez A.T."/>
            <person name="Covert S.F."/>
            <person name="Blanchette R.A."/>
            <person name="Cullen D."/>
        </authorList>
    </citation>
    <scope>NUCLEOTIDE SEQUENCE [LARGE SCALE GENOMIC DNA]</scope>
    <source>
        <strain evidence="1 2">11061_1 CR5-6</strain>
    </source>
</reference>